<evidence type="ECO:0000256" key="6">
    <source>
        <dbReference type="ARBA" id="ARBA00023136"/>
    </source>
</evidence>
<evidence type="ECO:0000256" key="4">
    <source>
        <dbReference type="ARBA" id="ARBA00022692"/>
    </source>
</evidence>
<accession>A0A7C9QUK1</accession>
<reference evidence="8 9" key="1">
    <citation type="submission" date="2020-02" db="EMBL/GenBank/DDBJ databases">
        <authorList>
            <person name="Dziuba M."/>
            <person name="Kuznetsov B."/>
            <person name="Mardanov A."/>
            <person name="Ravin N."/>
            <person name="Grouzdev D."/>
        </authorList>
    </citation>
    <scope>NUCLEOTIDE SEQUENCE [LARGE SCALE GENOMIC DNA]</scope>
    <source>
        <strain evidence="8 9">SpK</strain>
    </source>
</reference>
<sequence>MSLASSGAPTKPILAFVAPLTALLSPLAEPMVRIVAGLTLVPHGAQKLFGWFGGYGLDATGQFFASKLGLPAGLATVAGMIEFFGGLALAAGLLTRPVAVLATGLLAVAALQVHLGAGFFWTSGGYEYPLLWAIVTLSYAIRGGGWFSLDRIIGHEF</sequence>
<feature type="transmembrane region" description="Helical" evidence="7">
    <location>
        <begin position="128"/>
        <end position="149"/>
    </location>
</feature>
<dbReference type="PANTHER" id="PTHR33452:SF1">
    <property type="entry name" value="INNER MEMBRANE PROTEIN YPHA-RELATED"/>
    <property type="match status" value="1"/>
</dbReference>
<keyword evidence="5 7" id="KW-1133">Transmembrane helix</keyword>
<protein>
    <submittedName>
        <fullName evidence="8">DoxX family protein</fullName>
    </submittedName>
</protein>
<comment type="subcellular location">
    <subcellularLocation>
        <location evidence="1">Cell membrane</location>
        <topology evidence="1">Multi-pass membrane protein</topology>
    </subcellularLocation>
</comment>
<dbReference type="RefSeq" id="WP_163678718.1">
    <property type="nucleotide sequence ID" value="NZ_JAAIYP010000037.1"/>
</dbReference>
<keyword evidence="9" id="KW-1185">Reference proteome</keyword>
<gene>
    <name evidence="8" type="ORF">G4223_09990</name>
</gene>
<evidence type="ECO:0000256" key="3">
    <source>
        <dbReference type="ARBA" id="ARBA00022475"/>
    </source>
</evidence>
<evidence type="ECO:0000256" key="5">
    <source>
        <dbReference type="ARBA" id="ARBA00022989"/>
    </source>
</evidence>
<dbReference type="InterPro" id="IPR051907">
    <property type="entry name" value="DoxX-like_oxidoreductase"/>
</dbReference>
<evidence type="ECO:0000313" key="8">
    <source>
        <dbReference type="EMBL" id="NFV80439.1"/>
    </source>
</evidence>
<evidence type="ECO:0000256" key="2">
    <source>
        <dbReference type="ARBA" id="ARBA00006679"/>
    </source>
</evidence>
<feature type="transmembrane region" description="Helical" evidence="7">
    <location>
        <begin position="98"/>
        <end position="122"/>
    </location>
</feature>
<dbReference type="Proteomes" id="UP000480684">
    <property type="component" value="Unassembled WGS sequence"/>
</dbReference>
<keyword evidence="6 7" id="KW-0472">Membrane</keyword>
<organism evidence="8 9">
    <name type="scientific">Magnetospirillum aberrantis SpK</name>
    <dbReference type="NCBI Taxonomy" id="908842"/>
    <lineage>
        <taxon>Bacteria</taxon>
        <taxon>Pseudomonadati</taxon>
        <taxon>Pseudomonadota</taxon>
        <taxon>Alphaproteobacteria</taxon>
        <taxon>Rhodospirillales</taxon>
        <taxon>Rhodospirillaceae</taxon>
        <taxon>Magnetospirillum</taxon>
    </lineage>
</organism>
<dbReference type="AlphaFoldDB" id="A0A7C9QUK1"/>
<keyword evidence="4 7" id="KW-0812">Transmembrane</keyword>
<comment type="caution">
    <text evidence="8">The sequence shown here is derived from an EMBL/GenBank/DDBJ whole genome shotgun (WGS) entry which is preliminary data.</text>
</comment>
<dbReference type="GO" id="GO:0005886">
    <property type="term" value="C:plasma membrane"/>
    <property type="evidence" value="ECO:0007669"/>
    <property type="project" value="UniProtKB-SubCell"/>
</dbReference>
<dbReference type="InterPro" id="IPR032808">
    <property type="entry name" value="DoxX"/>
</dbReference>
<evidence type="ECO:0000256" key="7">
    <source>
        <dbReference type="SAM" id="Phobius"/>
    </source>
</evidence>
<evidence type="ECO:0000313" key="9">
    <source>
        <dbReference type="Proteomes" id="UP000480684"/>
    </source>
</evidence>
<evidence type="ECO:0000256" key="1">
    <source>
        <dbReference type="ARBA" id="ARBA00004651"/>
    </source>
</evidence>
<feature type="transmembrane region" description="Helical" evidence="7">
    <location>
        <begin position="68"/>
        <end position="91"/>
    </location>
</feature>
<name>A0A7C9QUK1_9PROT</name>
<comment type="similarity">
    <text evidence="2">Belongs to the DoxX family.</text>
</comment>
<dbReference type="EMBL" id="JAAIYP010000037">
    <property type="protein sequence ID" value="NFV80439.1"/>
    <property type="molecule type" value="Genomic_DNA"/>
</dbReference>
<keyword evidence="3" id="KW-1003">Cell membrane</keyword>
<dbReference type="PANTHER" id="PTHR33452">
    <property type="entry name" value="OXIDOREDUCTASE CATD-RELATED"/>
    <property type="match status" value="1"/>
</dbReference>
<proteinExistence type="inferred from homology"/>
<dbReference type="Pfam" id="PF07681">
    <property type="entry name" value="DoxX"/>
    <property type="match status" value="1"/>
</dbReference>